<dbReference type="Proteomes" id="UP001626536">
    <property type="component" value="Chromosome"/>
</dbReference>
<dbReference type="EMBL" id="CP136862">
    <property type="protein sequence ID" value="WOJ89224.1"/>
    <property type="molecule type" value="Genomic_DNA"/>
</dbReference>
<proteinExistence type="predicted"/>
<sequence length="99" mass="10379">MGILFIGGMLFGTILGRLFKVLILVPTCGVAIVLVLAKPVVADHSVAQTILEIILLVTGLQFGYAVGLISSNMSAVLRGFRKAFASSAHSAGSRSLHVR</sequence>
<dbReference type="RefSeq" id="WP_407338667.1">
    <property type="nucleotide sequence ID" value="NZ_CP136862.1"/>
</dbReference>
<keyword evidence="1" id="KW-0472">Membrane</keyword>
<feature type="transmembrane region" description="Helical" evidence="1">
    <location>
        <begin position="53"/>
        <end position="77"/>
    </location>
</feature>
<organism evidence="2 3">
    <name type="scientific">Methylocapsa polymorpha</name>
    <dbReference type="NCBI Taxonomy" id="3080828"/>
    <lineage>
        <taxon>Bacteria</taxon>
        <taxon>Pseudomonadati</taxon>
        <taxon>Pseudomonadota</taxon>
        <taxon>Alphaproteobacteria</taxon>
        <taxon>Hyphomicrobiales</taxon>
        <taxon>Beijerinckiaceae</taxon>
        <taxon>Methylocapsa</taxon>
    </lineage>
</organism>
<accession>A0ABZ0HS44</accession>
<keyword evidence="1" id="KW-1133">Transmembrane helix</keyword>
<evidence type="ECO:0000256" key="1">
    <source>
        <dbReference type="SAM" id="Phobius"/>
    </source>
</evidence>
<reference evidence="2 3" key="1">
    <citation type="submission" date="2023-10" db="EMBL/GenBank/DDBJ databases">
        <title>Novel methanotroph of the genus Methylocapsa from a subarctic wetland.</title>
        <authorList>
            <person name="Belova S.E."/>
            <person name="Oshkin I.Y."/>
            <person name="Miroshnikov K."/>
            <person name="Dedysh S.N."/>
        </authorList>
    </citation>
    <scope>NUCLEOTIDE SEQUENCE [LARGE SCALE GENOMIC DNA]</scope>
    <source>
        <strain evidence="2 3">RX1</strain>
    </source>
</reference>
<keyword evidence="3" id="KW-1185">Reference proteome</keyword>
<protein>
    <submittedName>
        <fullName evidence="2">Uncharacterized protein</fullName>
    </submittedName>
</protein>
<feature type="transmembrane region" description="Helical" evidence="1">
    <location>
        <begin position="21"/>
        <end position="41"/>
    </location>
</feature>
<evidence type="ECO:0000313" key="2">
    <source>
        <dbReference type="EMBL" id="WOJ89224.1"/>
    </source>
</evidence>
<keyword evidence="1" id="KW-0812">Transmembrane</keyword>
<name>A0ABZ0HS44_9HYPH</name>
<gene>
    <name evidence="2" type="ORF">RZS28_15670</name>
</gene>
<evidence type="ECO:0000313" key="3">
    <source>
        <dbReference type="Proteomes" id="UP001626536"/>
    </source>
</evidence>